<dbReference type="PANTHER" id="PTHR31616">
    <property type="entry name" value="TREHALASE"/>
    <property type="match status" value="1"/>
</dbReference>
<gene>
    <name evidence="2" type="ORF">JNB62_17090</name>
</gene>
<evidence type="ECO:0000259" key="1">
    <source>
        <dbReference type="Pfam" id="PF00723"/>
    </source>
</evidence>
<dbReference type="Proteomes" id="UP001196843">
    <property type="component" value="Unassembled WGS sequence"/>
</dbReference>
<accession>A0ABS7HSI7</accession>
<reference evidence="2 3" key="1">
    <citation type="journal article" date="2021" name="MBio">
        <title>Poor Competitiveness of Bradyrhizobium in Pigeon Pea Root Colonization in Indian Soils.</title>
        <authorList>
            <person name="Chalasani D."/>
            <person name="Basu A."/>
            <person name="Pullabhotla S.V.S.R.N."/>
            <person name="Jorrin B."/>
            <person name="Neal A.L."/>
            <person name="Poole P.S."/>
            <person name="Podile A.R."/>
            <person name="Tkacz A."/>
        </authorList>
    </citation>
    <scope>NUCLEOTIDE SEQUENCE [LARGE SCALE GENOMIC DNA]</scope>
    <source>
        <strain evidence="2 3">HU14</strain>
    </source>
</reference>
<feature type="domain" description="GH15-like" evidence="1">
    <location>
        <begin position="17"/>
        <end position="274"/>
    </location>
</feature>
<evidence type="ECO:0000313" key="3">
    <source>
        <dbReference type="Proteomes" id="UP001196843"/>
    </source>
</evidence>
<name>A0ABS7HSI7_9MICO</name>
<protein>
    <recommendedName>
        <fullName evidence="1">GH15-like domain-containing protein</fullName>
    </recommendedName>
</protein>
<proteinExistence type="predicted"/>
<sequence>MTDTSDVRIRALAERSIRLITDLQTPEGAYPASPTFSAYVGYSWLRDGAFIADAASAVGRIDSATRFFQWCADVIGRRADHIRWIAAETRAGRPPAAEHMLPARFTFAGEDGADEWWDFQLDGYGTWLWALTEHLERHGLDAAPFRPAVELTVDYLAASWQRPCYDWWEEHSQHVHVSTLACIAAGLDGALRSGLIGAARADGARRIVPAIRDLVAARGTADGHLIKWIGSTAVDGSLAAVIAPLAFVDASSPVARATIDVLESHVTVDGGVHRYLGDTFFGGGRWPLLSCFLGLAHLAAGDRTRAEELLEWAAATATADLDLPEQVDGHLIAPRMQQPWIDRWGTAATPLLWSHAMFLRLGLALGRVDVAELSDAAAAPQQEGLTR</sequence>
<dbReference type="EMBL" id="JAEUAW010000018">
    <property type="protein sequence ID" value="MBW9095399.1"/>
    <property type="molecule type" value="Genomic_DNA"/>
</dbReference>
<organism evidence="2 3">
    <name type="scientific">Microbacterium jejuense</name>
    <dbReference type="NCBI Taxonomy" id="1263637"/>
    <lineage>
        <taxon>Bacteria</taxon>
        <taxon>Bacillati</taxon>
        <taxon>Actinomycetota</taxon>
        <taxon>Actinomycetes</taxon>
        <taxon>Micrococcales</taxon>
        <taxon>Microbacteriaceae</taxon>
        <taxon>Microbacterium</taxon>
    </lineage>
</organism>
<dbReference type="InterPro" id="IPR008928">
    <property type="entry name" value="6-hairpin_glycosidase_sf"/>
</dbReference>
<dbReference type="InterPro" id="IPR012341">
    <property type="entry name" value="6hp_glycosidase-like_sf"/>
</dbReference>
<dbReference type="SUPFAM" id="SSF48208">
    <property type="entry name" value="Six-hairpin glycosidases"/>
    <property type="match status" value="1"/>
</dbReference>
<dbReference type="RefSeq" id="WP_220302103.1">
    <property type="nucleotide sequence ID" value="NZ_JAEUAW010000018.1"/>
</dbReference>
<dbReference type="PANTHER" id="PTHR31616:SF0">
    <property type="entry name" value="GLUCAN 1,4-ALPHA-GLUCOSIDASE"/>
    <property type="match status" value="1"/>
</dbReference>
<dbReference type="Pfam" id="PF00723">
    <property type="entry name" value="Glyco_hydro_15"/>
    <property type="match status" value="1"/>
</dbReference>
<evidence type="ECO:0000313" key="2">
    <source>
        <dbReference type="EMBL" id="MBW9095399.1"/>
    </source>
</evidence>
<dbReference type="Gene3D" id="1.50.10.10">
    <property type="match status" value="1"/>
</dbReference>
<keyword evidence="3" id="KW-1185">Reference proteome</keyword>
<comment type="caution">
    <text evidence="2">The sequence shown here is derived from an EMBL/GenBank/DDBJ whole genome shotgun (WGS) entry which is preliminary data.</text>
</comment>
<dbReference type="InterPro" id="IPR011613">
    <property type="entry name" value="GH15-like"/>
</dbReference>